<dbReference type="RefSeq" id="WP_044840971.1">
    <property type="nucleotide sequence ID" value="NZ_CP059733.1"/>
</dbReference>
<dbReference type="InterPro" id="IPR050237">
    <property type="entry name" value="ATP-dep_AMP-bd_enzyme"/>
</dbReference>
<keyword evidence="6" id="KW-0547">Nucleotide-binding</keyword>
<keyword evidence="11" id="KW-0472">Membrane</keyword>
<dbReference type="PANTHER" id="PTHR43767:SF8">
    <property type="entry name" value="LONG-CHAIN-FATTY-ACID--COA LIGASE"/>
    <property type="match status" value="1"/>
</dbReference>
<feature type="domain" description="AMP-dependent synthetase/ligase" evidence="15">
    <location>
        <begin position="32"/>
        <end position="420"/>
    </location>
</feature>
<gene>
    <name evidence="17" type="primary">fadD</name>
    <name evidence="17" type="ORF">SG34_019300</name>
</gene>
<evidence type="ECO:0000256" key="3">
    <source>
        <dbReference type="ARBA" id="ARBA00005005"/>
    </source>
</evidence>
<evidence type="ECO:0000256" key="4">
    <source>
        <dbReference type="ARBA" id="ARBA00006432"/>
    </source>
</evidence>
<dbReference type="Gene3D" id="3.30.300.30">
    <property type="match status" value="1"/>
</dbReference>
<evidence type="ECO:0000256" key="11">
    <source>
        <dbReference type="ARBA" id="ARBA00023136"/>
    </source>
</evidence>
<dbReference type="Gene3D" id="3.40.50.12780">
    <property type="entry name" value="N-terminal domain of ligase-like"/>
    <property type="match status" value="1"/>
</dbReference>
<evidence type="ECO:0000256" key="1">
    <source>
        <dbReference type="ARBA" id="ARBA00001946"/>
    </source>
</evidence>
<dbReference type="PANTHER" id="PTHR43767">
    <property type="entry name" value="LONG-CHAIN-FATTY-ACID--COA LIGASE"/>
    <property type="match status" value="1"/>
</dbReference>
<protein>
    <recommendedName>
        <fullName evidence="13">Long-chain-fatty-acid--CoA ligase</fullName>
        <ecNumber evidence="12">6.2.1.3</ecNumber>
    </recommendedName>
    <alternativeName>
        <fullName evidence="14">Long-chain acyl-CoA synthetase</fullName>
    </alternativeName>
</protein>
<dbReference type="Pfam" id="PF00501">
    <property type="entry name" value="AMP-binding"/>
    <property type="match status" value="1"/>
</dbReference>
<dbReference type="Pfam" id="PF13193">
    <property type="entry name" value="AMP-binding_C"/>
    <property type="match status" value="1"/>
</dbReference>
<evidence type="ECO:0000259" key="15">
    <source>
        <dbReference type="Pfam" id="PF00501"/>
    </source>
</evidence>
<dbReference type="FunFam" id="3.40.50.12780:FF:000003">
    <property type="entry name" value="Long-chain-fatty-acid--CoA ligase FadD"/>
    <property type="match status" value="1"/>
</dbReference>
<dbReference type="InterPro" id="IPR025110">
    <property type="entry name" value="AMP-bd_C"/>
</dbReference>
<evidence type="ECO:0000256" key="10">
    <source>
        <dbReference type="ARBA" id="ARBA00023098"/>
    </source>
</evidence>
<keyword evidence="7" id="KW-0276">Fatty acid metabolism</keyword>
<reference evidence="17 18" key="1">
    <citation type="journal article" date="2015" name="Genome Announc.">
        <title>Draft Genome Sequences of Marine Isolates of Thalassomonas viridans and Thalassomonas actiniarum.</title>
        <authorList>
            <person name="Olonade I."/>
            <person name="van Zyl L.J."/>
            <person name="Trindade M."/>
        </authorList>
    </citation>
    <scope>NUCLEOTIDE SEQUENCE [LARGE SCALE GENOMIC DNA]</scope>
    <source>
        <strain evidence="17 18">XOM25</strain>
    </source>
</reference>
<dbReference type="SUPFAM" id="SSF56801">
    <property type="entry name" value="Acetyl-CoA synthetase-like"/>
    <property type="match status" value="1"/>
</dbReference>
<dbReference type="InterPro" id="IPR000873">
    <property type="entry name" value="AMP-dep_synth/lig_dom"/>
</dbReference>
<dbReference type="CDD" id="cd05936">
    <property type="entry name" value="FC-FACS_FadD_like"/>
    <property type="match status" value="1"/>
</dbReference>
<comment type="cofactor">
    <cofactor evidence="1">
        <name>Mg(2+)</name>
        <dbReference type="ChEBI" id="CHEBI:18420"/>
    </cofactor>
</comment>
<name>A0AAF0C856_9GAMM</name>
<evidence type="ECO:0000313" key="18">
    <source>
        <dbReference type="Proteomes" id="UP000032352"/>
    </source>
</evidence>
<keyword evidence="10" id="KW-0443">Lipid metabolism</keyword>
<evidence type="ECO:0000313" key="17">
    <source>
        <dbReference type="EMBL" id="WDE03524.1"/>
    </source>
</evidence>
<dbReference type="KEGG" id="tvd:SG34_019300"/>
<dbReference type="NCBIfam" id="NF006523">
    <property type="entry name" value="PRK08974.1"/>
    <property type="match status" value="1"/>
</dbReference>
<dbReference type="GO" id="GO:0016020">
    <property type="term" value="C:membrane"/>
    <property type="evidence" value="ECO:0007669"/>
    <property type="project" value="UniProtKB-SubCell"/>
</dbReference>
<evidence type="ECO:0000256" key="9">
    <source>
        <dbReference type="ARBA" id="ARBA00022842"/>
    </source>
</evidence>
<dbReference type="GO" id="GO:0005524">
    <property type="term" value="F:ATP binding"/>
    <property type="evidence" value="ECO:0007669"/>
    <property type="project" value="UniProtKB-KW"/>
</dbReference>
<dbReference type="InterPro" id="IPR020845">
    <property type="entry name" value="AMP-binding_CS"/>
</dbReference>
<evidence type="ECO:0000256" key="12">
    <source>
        <dbReference type="ARBA" id="ARBA00026121"/>
    </source>
</evidence>
<evidence type="ECO:0000256" key="7">
    <source>
        <dbReference type="ARBA" id="ARBA00022832"/>
    </source>
</evidence>
<comment type="similarity">
    <text evidence="4">Belongs to the ATP-dependent AMP-binding enzyme family.</text>
</comment>
<evidence type="ECO:0000256" key="13">
    <source>
        <dbReference type="ARBA" id="ARBA00039545"/>
    </source>
</evidence>
<proteinExistence type="inferred from homology"/>
<accession>A0AAF0C856</accession>
<keyword evidence="18" id="KW-1185">Reference proteome</keyword>
<dbReference type="EMBL" id="CP059733">
    <property type="protein sequence ID" value="WDE03524.1"/>
    <property type="molecule type" value="Genomic_DNA"/>
</dbReference>
<organism evidence="17 18">
    <name type="scientific">Thalassomonas viridans</name>
    <dbReference type="NCBI Taxonomy" id="137584"/>
    <lineage>
        <taxon>Bacteria</taxon>
        <taxon>Pseudomonadati</taxon>
        <taxon>Pseudomonadota</taxon>
        <taxon>Gammaproteobacteria</taxon>
        <taxon>Alteromonadales</taxon>
        <taxon>Colwelliaceae</taxon>
        <taxon>Thalassomonas</taxon>
    </lineage>
</organism>
<dbReference type="AlphaFoldDB" id="A0AAF0C856"/>
<dbReference type="PROSITE" id="PS00455">
    <property type="entry name" value="AMP_BINDING"/>
    <property type="match status" value="1"/>
</dbReference>
<keyword evidence="9" id="KW-0460">Magnesium</keyword>
<dbReference type="InterPro" id="IPR045851">
    <property type="entry name" value="AMP-bd_C_sf"/>
</dbReference>
<keyword evidence="5 17" id="KW-0436">Ligase</keyword>
<dbReference type="EC" id="6.2.1.3" evidence="12"/>
<reference evidence="17 18" key="2">
    <citation type="journal article" date="2022" name="Mar. Drugs">
        <title>Bioassay-Guided Fractionation Leads to the Detection of Cholic Acid Generated by the Rare Thalassomonas sp.</title>
        <authorList>
            <person name="Pheiffer F."/>
            <person name="Schneider Y.K."/>
            <person name="Hansen E.H."/>
            <person name="Andersen J.H."/>
            <person name="Isaksson J."/>
            <person name="Busche T."/>
            <person name="R C."/>
            <person name="Kalinowski J."/>
            <person name="Zyl L.V."/>
            <person name="Trindade M."/>
        </authorList>
    </citation>
    <scope>NUCLEOTIDE SEQUENCE [LARGE SCALE GENOMIC DNA]</scope>
    <source>
        <strain evidence="17 18">XOM25</strain>
    </source>
</reference>
<dbReference type="InterPro" id="IPR042099">
    <property type="entry name" value="ANL_N_sf"/>
</dbReference>
<keyword evidence="8" id="KW-0067">ATP-binding</keyword>
<evidence type="ECO:0000256" key="2">
    <source>
        <dbReference type="ARBA" id="ARBA00004170"/>
    </source>
</evidence>
<evidence type="ECO:0000259" key="16">
    <source>
        <dbReference type="Pfam" id="PF13193"/>
    </source>
</evidence>
<evidence type="ECO:0000256" key="5">
    <source>
        <dbReference type="ARBA" id="ARBA00022598"/>
    </source>
</evidence>
<dbReference type="GO" id="GO:0004467">
    <property type="term" value="F:long-chain fatty acid-CoA ligase activity"/>
    <property type="evidence" value="ECO:0007669"/>
    <property type="project" value="UniProtKB-EC"/>
</dbReference>
<sequence>MGKIWLEKSYPPGVPFEINPDKYASLVEMFNKYVKQYAQRTAFINMGAEITYSELESQVKAFAAYLQQDLGLKKGDKFAIMVPNSLQYPIALFGALLAGLTVVNVNPLYTARELEHQLKDSGTKAMLIIENFAHTLEQVIDNTPVEHVILTSLGDRLGKVKGGVVNFVVKYIKKMVPAFNLPNALSFNKALIKGASMTFSPVELKGEDLAFLQYTGGTTGVSKGAMLTHRNMVANLEQAKAALSPLLDEGQELIVTALPLYHIFALTANCLMFLTIGGTNLLITNPRDMPNFVKELGKYKFTALTGVNTLFNGLLNTPGFSNLDFSKLKLSLGGGMAVQRPVAERWQQVTKSRLLEGYGLTECAPMVSLSPYNQEAYDGTIGVPAASTDVKIMLEDGTEAPVGEPGEMWVKGPQVMKGYYNRPEASAEILKDGWLATGDVASMDESGHFTIVDRKKDMIIVSGFNVFPNEVEEVVMEHEGIVEAAAVGVPHEVNGEIVKIFVVRKNGALEEAEIISHCRERLTNYKVPKLVEFRDELPKTNVGKILRRELR</sequence>
<evidence type="ECO:0000256" key="6">
    <source>
        <dbReference type="ARBA" id="ARBA00022741"/>
    </source>
</evidence>
<feature type="domain" description="AMP-binding enzyme C-terminal" evidence="16">
    <location>
        <begin position="470"/>
        <end position="544"/>
    </location>
</feature>
<comment type="pathway">
    <text evidence="3">Lipid metabolism; fatty acid beta-oxidation.</text>
</comment>
<evidence type="ECO:0000256" key="14">
    <source>
        <dbReference type="ARBA" id="ARBA00042773"/>
    </source>
</evidence>
<dbReference type="FunFam" id="3.30.300.30:FF:000006">
    <property type="entry name" value="Long-chain-fatty-acid--CoA ligase FadD"/>
    <property type="match status" value="1"/>
</dbReference>
<dbReference type="Proteomes" id="UP000032352">
    <property type="component" value="Chromosome"/>
</dbReference>
<evidence type="ECO:0000256" key="8">
    <source>
        <dbReference type="ARBA" id="ARBA00022840"/>
    </source>
</evidence>
<comment type="subcellular location">
    <subcellularLocation>
        <location evidence="2">Membrane</location>
        <topology evidence="2">Peripheral membrane protein</topology>
    </subcellularLocation>
</comment>